<dbReference type="Gene3D" id="3.40.50.2300">
    <property type="match status" value="2"/>
</dbReference>
<dbReference type="PANTHER" id="PTHR46093">
    <property type="entry name" value="ACYL-COA-BINDING DOMAIN-CONTAINING PROTEIN 5"/>
    <property type="match status" value="1"/>
</dbReference>
<dbReference type="InterPro" id="IPR003760">
    <property type="entry name" value="PnrA-like"/>
</dbReference>
<evidence type="ECO:0000313" key="6">
    <source>
        <dbReference type="EMBL" id="KAJ3220211.1"/>
    </source>
</evidence>
<proteinExistence type="predicted"/>
<dbReference type="Gene3D" id="2.120.10.80">
    <property type="entry name" value="Kelch-type beta propeller"/>
    <property type="match status" value="1"/>
</dbReference>
<dbReference type="SUPFAM" id="SSF57184">
    <property type="entry name" value="Growth factor receptor domain"/>
    <property type="match status" value="1"/>
</dbReference>
<evidence type="ECO:0000256" key="2">
    <source>
        <dbReference type="ARBA" id="ARBA00022729"/>
    </source>
</evidence>
<evidence type="ECO:0000256" key="3">
    <source>
        <dbReference type="ARBA" id="ARBA00022737"/>
    </source>
</evidence>
<evidence type="ECO:0000256" key="1">
    <source>
        <dbReference type="ARBA" id="ARBA00022441"/>
    </source>
</evidence>
<keyword evidence="7" id="KW-1185">Reference proteome</keyword>
<dbReference type="PANTHER" id="PTHR46093:SF18">
    <property type="entry name" value="FIBRONECTIN TYPE-III DOMAIN-CONTAINING PROTEIN"/>
    <property type="match status" value="1"/>
</dbReference>
<accession>A0AAD5XY80</accession>
<sequence>MNVTLVLTFVCYIIQLVASKENVLLLVPGSIAVLKGCNNFTCTVKPVEDTSPPQIEALITGFTHIVFADINNSFAASAEVVPSKYINYICDMLKLFRYMDKTFVIFDFIPKVISSNLQIFMFKLEEVGFLAGVTAGLISTKKVVAVISGLPSVENKKHVNGFLQGVVYSCPLCKVQYQYSKSNTNYTLAIENAKVLNDAISYDVIHVAMQSGSFEVLNWAAKEKIYVIGANYDNLKSPSAFGQYLLLIDPIMEFYLNSIIKQYDVAISESLKNKEKNIISGFFELGSANGGVAVTENTSRTYSLFSNQTRQIEVVSNKVECTSSLLFTKKKFLFNTYTRLQNNSIEVGVNGSTGYLSGLARGFNFELCFVYSIVLANDTFTVLHPFGDKAPPIWRNSFTLGTNNLMYVFGGLISGIESNTLYALDMNEYKWVKMETLSDVIPDARESHAAVYFENNLVIMGGMRGHQTFCDMWKFSTESKSWSEIKLDMKFCRGRFAYTLIDHLLYIFGGFDEAYAIRNDLATIDVLSGTVTLMKPLTDLKPPVLLDSMMIAFDSNVFVYGGSNLTDVTNQFYKFNIENNLWTLLNPRGDPPPVLAKGLMTKIDENRLMISGGISANSILQNSNFFFDIKNNIWKYGEISNLPSSLVSFSGFLYRQPENPCMWKENPNYSLCNVDSQTSLILFGGYESEGVSDKLIKYQIGPQRPPLSSCRPGYYLAIDIYDEPVCTKCPEGSYNTNGNGICESCPHGGVCPGGSEVNVAVGFWQDANSSTSFPYIYKCPIDTCCSIAQGCNTTQQCKYGTTGALCSECSEAGHSLWVNEWYDHCSYWILVEVIERVALASIAATYSYPEIDYAWGYFISIVVIIILQQNNVYRKNIENWSKLFLMLTMLGVAGIKLINGETDVTTDPTMQSLNQTSYNTHWKNFWLSAPLILAAFRIISDKLIRFFPKKKAVHLDIEKVK</sequence>
<keyword evidence="2 4" id="KW-0732">Signal</keyword>
<name>A0AAD5XY80_9FUNG</name>
<keyword evidence="1" id="KW-0880">Kelch repeat</keyword>
<dbReference type="AlphaFoldDB" id="A0AAD5XY80"/>
<feature type="signal peptide" evidence="4">
    <location>
        <begin position="1"/>
        <end position="19"/>
    </location>
</feature>
<feature type="chain" id="PRO_5042102798" evidence="4">
    <location>
        <begin position="20"/>
        <end position="961"/>
    </location>
</feature>
<dbReference type="Pfam" id="PF24681">
    <property type="entry name" value="Kelch_KLHDC2_KLHL20_DRC7"/>
    <property type="match status" value="2"/>
</dbReference>
<organism evidence="6 7">
    <name type="scientific">Clydaea vesicula</name>
    <dbReference type="NCBI Taxonomy" id="447962"/>
    <lineage>
        <taxon>Eukaryota</taxon>
        <taxon>Fungi</taxon>
        <taxon>Fungi incertae sedis</taxon>
        <taxon>Chytridiomycota</taxon>
        <taxon>Chytridiomycota incertae sedis</taxon>
        <taxon>Chytridiomycetes</taxon>
        <taxon>Lobulomycetales</taxon>
        <taxon>Lobulomycetaceae</taxon>
        <taxon>Clydaea</taxon>
    </lineage>
</organism>
<reference evidence="6" key="1">
    <citation type="submission" date="2020-05" db="EMBL/GenBank/DDBJ databases">
        <title>Phylogenomic resolution of chytrid fungi.</title>
        <authorList>
            <person name="Stajich J.E."/>
            <person name="Amses K."/>
            <person name="Simmons R."/>
            <person name="Seto K."/>
            <person name="Myers J."/>
            <person name="Bonds A."/>
            <person name="Quandt C.A."/>
            <person name="Barry K."/>
            <person name="Liu P."/>
            <person name="Grigoriev I."/>
            <person name="Longcore J.E."/>
            <person name="James T.Y."/>
        </authorList>
    </citation>
    <scope>NUCLEOTIDE SEQUENCE</scope>
    <source>
        <strain evidence="6">JEL0476</strain>
    </source>
</reference>
<dbReference type="EMBL" id="JADGJW010000312">
    <property type="protein sequence ID" value="KAJ3220211.1"/>
    <property type="molecule type" value="Genomic_DNA"/>
</dbReference>
<dbReference type="InterPro" id="IPR009030">
    <property type="entry name" value="Growth_fac_rcpt_cys_sf"/>
</dbReference>
<dbReference type="InterPro" id="IPR006652">
    <property type="entry name" value="Kelch_1"/>
</dbReference>
<comment type="caution">
    <text evidence="6">The sequence shown here is derived from an EMBL/GenBank/DDBJ whole genome shotgun (WGS) entry which is preliminary data.</text>
</comment>
<evidence type="ECO:0000259" key="5">
    <source>
        <dbReference type="Pfam" id="PF02608"/>
    </source>
</evidence>
<feature type="domain" description="ABC transporter substrate-binding protein PnrA-like" evidence="5">
    <location>
        <begin position="98"/>
        <end position="244"/>
    </location>
</feature>
<dbReference type="Proteomes" id="UP001211065">
    <property type="component" value="Unassembled WGS sequence"/>
</dbReference>
<dbReference type="GO" id="GO:0005886">
    <property type="term" value="C:plasma membrane"/>
    <property type="evidence" value="ECO:0007669"/>
    <property type="project" value="InterPro"/>
</dbReference>
<protein>
    <submittedName>
        <fullName evidence="6">Leucine-zipper-like transcriptional regulator 1</fullName>
    </submittedName>
</protein>
<dbReference type="InterPro" id="IPR015915">
    <property type="entry name" value="Kelch-typ_b-propeller"/>
</dbReference>
<dbReference type="SMART" id="SM00612">
    <property type="entry name" value="Kelch"/>
    <property type="match status" value="2"/>
</dbReference>
<keyword evidence="3" id="KW-0677">Repeat</keyword>
<dbReference type="SUPFAM" id="SSF117281">
    <property type="entry name" value="Kelch motif"/>
    <property type="match status" value="1"/>
</dbReference>
<evidence type="ECO:0000256" key="4">
    <source>
        <dbReference type="SAM" id="SignalP"/>
    </source>
</evidence>
<dbReference type="Pfam" id="PF02608">
    <property type="entry name" value="Bmp"/>
    <property type="match status" value="1"/>
</dbReference>
<dbReference type="CDD" id="cd00185">
    <property type="entry name" value="TNFRSF"/>
    <property type="match status" value="1"/>
</dbReference>
<gene>
    <name evidence="6" type="primary">LZTR1</name>
    <name evidence="6" type="ORF">HK099_004440</name>
</gene>
<evidence type="ECO:0000313" key="7">
    <source>
        <dbReference type="Proteomes" id="UP001211065"/>
    </source>
</evidence>